<evidence type="ECO:0000256" key="3">
    <source>
        <dbReference type="ARBA" id="ARBA00021495"/>
    </source>
</evidence>
<dbReference type="CDD" id="cd00088">
    <property type="entry name" value="HPT"/>
    <property type="match status" value="1"/>
</dbReference>
<sequence length="784" mass="86732">MNNPLLEQFVQEAREGLETIGRALLQLEHAPDDKEVINALFRSIHTLKGNSGLLGLTPLAGATHHAEDLLDQVRNGVLPFVADYADILLEWADFVSDCLDDLETGGELQVLRDDRAAQIATALKGCLGQAGPAVRPVEPQSPAVVADWLQSFPANVLEQEKHDAARESHPLSAVHYQPDSECFFSGEDPLLQLRQVEGLRWLDIQPVSPWPDMAELDIYRCNLEIRFLCRMDGQALKELFRYMAPYTKVRQLQGSTFRPVFYLDEAESDPRPLSEEEHTAWLKIVETQRKILELPADTGIWEGRLQSVVQTLANLYRYQQSQPMLEALSQAYDRCIELKSAEPVLRLLRGGDGNPAGFVDGTSSALAGSAPVAGPVQEDAGRRTDESAEKASRVLKVSQEKVDRLMDLIGEMVVAKNALPYLAGKAENQFGNRELAREIKSQYLVINRIAEEMQDAIMQVRMMPVGTIFQRFPRLVRDLSKKLHKQVELVLEGEDTEADKNVIERLAEPMIHILRNSLDHGIESPEARLAAGKPAQGCIRISAHQEADRVIIQIRDDGKGIDPAHVRRKAMEKSLIDAAKAESLSDADAIQLIFHPGFSTAEQVSDLSGRGVGMDVVRSAIEAVHGSFQLESKVGEGTLLQLALPLSMAVTNVMIIESSGQIFGVPMEMVVETVRVARSQIRHFKHNRSTVLRGRIVPLYGLNALLALDEEQMANEQDELAVLVLRMGAENVGIVVDEFRETVDIILKPMEGILAQLSVYSGTALLGDGTVLMVINPKELLLCL</sequence>
<dbReference type="AlphaFoldDB" id="A0A3G9GFH2"/>
<evidence type="ECO:0000256" key="5">
    <source>
        <dbReference type="ARBA" id="ARBA00022679"/>
    </source>
</evidence>
<evidence type="ECO:0000256" key="1">
    <source>
        <dbReference type="ARBA" id="ARBA00000085"/>
    </source>
</evidence>
<dbReference type="InterPro" id="IPR008207">
    <property type="entry name" value="Sig_transdc_His_kin_Hpt_dom"/>
</dbReference>
<evidence type="ECO:0000256" key="6">
    <source>
        <dbReference type="ARBA" id="ARBA00022777"/>
    </source>
</evidence>
<proteinExistence type="predicted"/>
<dbReference type="SMART" id="SM00260">
    <property type="entry name" value="CheW"/>
    <property type="match status" value="1"/>
</dbReference>
<keyword evidence="15" id="KW-1185">Reference proteome</keyword>
<dbReference type="InterPro" id="IPR004105">
    <property type="entry name" value="CheA-like_dim"/>
</dbReference>
<comment type="function">
    <text evidence="8">Involved in the transmission of sensory signals from the chemoreceptors to the flagellar motors. CheA is autophosphorylated; it can transfer its phosphate group to either CheB or CheY.</text>
</comment>
<feature type="region of interest" description="Disordered" evidence="10">
    <location>
        <begin position="368"/>
        <end position="391"/>
    </location>
</feature>
<dbReference type="InterPro" id="IPR005467">
    <property type="entry name" value="His_kinase_dom"/>
</dbReference>
<dbReference type="SUPFAM" id="SSF47384">
    <property type="entry name" value="Homodimeric domain of signal transducing histidine kinase"/>
    <property type="match status" value="1"/>
</dbReference>
<protein>
    <recommendedName>
        <fullName evidence="3">Chemotaxis protein CheA</fullName>
        <ecNumber evidence="2">2.7.13.3</ecNumber>
    </recommendedName>
</protein>
<dbReference type="InterPro" id="IPR037006">
    <property type="entry name" value="CheA-like_homodim_sf"/>
</dbReference>
<keyword evidence="5 14" id="KW-0808">Transferase</keyword>
<dbReference type="Gene3D" id="2.30.30.40">
    <property type="entry name" value="SH3 Domains"/>
    <property type="match status" value="1"/>
</dbReference>
<evidence type="ECO:0000256" key="4">
    <source>
        <dbReference type="ARBA" id="ARBA00022553"/>
    </source>
</evidence>
<evidence type="ECO:0000256" key="7">
    <source>
        <dbReference type="ARBA" id="ARBA00023012"/>
    </source>
</evidence>
<dbReference type="SMART" id="SM00387">
    <property type="entry name" value="HATPase_c"/>
    <property type="match status" value="1"/>
</dbReference>
<evidence type="ECO:0000259" key="13">
    <source>
        <dbReference type="PROSITE" id="PS50894"/>
    </source>
</evidence>
<dbReference type="InterPro" id="IPR036890">
    <property type="entry name" value="HATPase_C_sf"/>
</dbReference>
<name>A0A3G9GFH2_9NEIS</name>
<evidence type="ECO:0000256" key="10">
    <source>
        <dbReference type="SAM" id="MobiDB-lite"/>
    </source>
</evidence>
<evidence type="ECO:0000313" key="15">
    <source>
        <dbReference type="Proteomes" id="UP000198290"/>
    </source>
</evidence>
<dbReference type="Proteomes" id="UP000198290">
    <property type="component" value="Chromosome"/>
</dbReference>
<dbReference type="CDD" id="cd16916">
    <property type="entry name" value="HATPase_CheA-like"/>
    <property type="match status" value="1"/>
</dbReference>
<dbReference type="Gene3D" id="1.10.287.560">
    <property type="entry name" value="Histidine kinase CheA-like, homodimeric domain"/>
    <property type="match status" value="1"/>
</dbReference>
<reference evidence="14 15" key="2">
    <citation type="journal article" date="2017" name="Genome Announc.">
        <title>Draft genome sequence of Aquitalea magnusonii strain H3, a plant growth-promoting bacterium of duckweed Lemna minor.</title>
        <authorList>
            <person name="Ishizawa H."/>
            <person name="Kuroda M."/>
            <person name="Ike M."/>
        </authorList>
    </citation>
    <scope>NUCLEOTIDE SEQUENCE [LARGE SCALE GENOMIC DNA]</scope>
    <source>
        <strain evidence="14 15">H3</strain>
    </source>
</reference>
<evidence type="ECO:0000256" key="9">
    <source>
        <dbReference type="PROSITE-ProRule" id="PRU00110"/>
    </source>
</evidence>
<dbReference type="KEGG" id="amah:DLM_1238"/>
<comment type="catalytic activity">
    <reaction evidence="1">
        <text>ATP + protein L-histidine = ADP + protein N-phospho-L-histidine.</text>
        <dbReference type="EC" id="2.7.13.3"/>
    </reaction>
</comment>
<keyword evidence="6 14" id="KW-0418">Kinase</keyword>
<evidence type="ECO:0000259" key="11">
    <source>
        <dbReference type="PROSITE" id="PS50109"/>
    </source>
</evidence>
<dbReference type="RefSeq" id="WP_089085450.1">
    <property type="nucleotide sequence ID" value="NZ_AP018823.1"/>
</dbReference>
<dbReference type="PROSITE" id="PS50851">
    <property type="entry name" value="CHEW"/>
    <property type="match status" value="1"/>
</dbReference>
<dbReference type="SUPFAM" id="SSF50341">
    <property type="entry name" value="CheW-like"/>
    <property type="match status" value="1"/>
</dbReference>
<evidence type="ECO:0000256" key="8">
    <source>
        <dbReference type="ARBA" id="ARBA00035100"/>
    </source>
</evidence>
<feature type="domain" description="HPt" evidence="13">
    <location>
        <begin position="1"/>
        <end position="102"/>
    </location>
</feature>
<dbReference type="SMART" id="SM00073">
    <property type="entry name" value="HPT"/>
    <property type="match status" value="1"/>
</dbReference>
<dbReference type="InterPro" id="IPR004358">
    <property type="entry name" value="Sig_transdc_His_kin-like_C"/>
</dbReference>
<organism evidence="14 15">
    <name type="scientific">Aquitalea magnusonii</name>
    <dbReference type="NCBI Taxonomy" id="332411"/>
    <lineage>
        <taxon>Bacteria</taxon>
        <taxon>Pseudomonadati</taxon>
        <taxon>Pseudomonadota</taxon>
        <taxon>Betaproteobacteria</taxon>
        <taxon>Neisseriales</taxon>
        <taxon>Chromobacteriaceae</taxon>
        <taxon>Aquitalea</taxon>
    </lineage>
</organism>
<dbReference type="PANTHER" id="PTHR43395:SF1">
    <property type="entry name" value="CHEMOTAXIS PROTEIN CHEA"/>
    <property type="match status" value="1"/>
</dbReference>
<feature type="domain" description="CheW-like" evidence="12">
    <location>
        <begin position="650"/>
        <end position="784"/>
    </location>
</feature>
<dbReference type="InterPro" id="IPR036097">
    <property type="entry name" value="HisK_dim/P_sf"/>
</dbReference>
<dbReference type="GO" id="GO:0000155">
    <property type="term" value="F:phosphorelay sensor kinase activity"/>
    <property type="evidence" value="ECO:0007669"/>
    <property type="project" value="InterPro"/>
</dbReference>
<dbReference type="Gene3D" id="1.20.120.160">
    <property type="entry name" value="HPT domain"/>
    <property type="match status" value="1"/>
</dbReference>
<dbReference type="Pfam" id="PF02518">
    <property type="entry name" value="HATPase_c"/>
    <property type="match status" value="1"/>
</dbReference>
<dbReference type="PROSITE" id="PS50894">
    <property type="entry name" value="HPT"/>
    <property type="match status" value="1"/>
</dbReference>
<dbReference type="SUPFAM" id="SSF47226">
    <property type="entry name" value="Histidine-containing phosphotransfer domain, HPT domain"/>
    <property type="match status" value="1"/>
</dbReference>
<evidence type="ECO:0000259" key="12">
    <source>
        <dbReference type="PROSITE" id="PS50851"/>
    </source>
</evidence>
<dbReference type="EC" id="2.7.13.3" evidence="2"/>
<dbReference type="PROSITE" id="PS50109">
    <property type="entry name" value="HIS_KIN"/>
    <property type="match status" value="1"/>
</dbReference>
<reference evidence="15" key="1">
    <citation type="journal article" date="2017" name="Biotechnol. Biofuels">
        <title>Evaluation of environmental bacterial communities as a factor affecting the growth of duckweed Lemna minor.</title>
        <authorList>
            <person name="Ishizawa H."/>
            <person name="Kuroda M."/>
            <person name="Morikawa M."/>
            <person name="Ike M."/>
        </authorList>
    </citation>
    <scope>NUCLEOTIDE SEQUENCE [LARGE SCALE GENOMIC DNA]</scope>
    <source>
        <strain evidence="15">H3</strain>
    </source>
</reference>
<feature type="compositionally biased region" description="Basic and acidic residues" evidence="10">
    <location>
        <begin position="379"/>
        <end position="391"/>
    </location>
</feature>
<dbReference type="Pfam" id="PF01627">
    <property type="entry name" value="Hpt"/>
    <property type="match status" value="1"/>
</dbReference>
<dbReference type="SMART" id="SM01231">
    <property type="entry name" value="H-kinase_dim"/>
    <property type="match status" value="1"/>
</dbReference>
<dbReference type="InterPro" id="IPR002545">
    <property type="entry name" value="CheW-lke_dom"/>
</dbReference>
<dbReference type="PANTHER" id="PTHR43395">
    <property type="entry name" value="SENSOR HISTIDINE KINASE CHEA"/>
    <property type="match status" value="1"/>
</dbReference>
<gene>
    <name evidence="14" type="ORF">DLM_1238</name>
</gene>
<dbReference type="SUPFAM" id="SSF55874">
    <property type="entry name" value="ATPase domain of HSP90 chaperone/DNA topoisomerase II/histidine kinase"/>
    <property type="match status" value="1"/>
</dbReference>
<dbReference type="Pfam" id="PF01584">
    <property type="entry name" value="CheW"/>
    <property type="match status" value="1"/>
</dbReference>
<feature type="domain" description="Histidine kinase" evidence="11">
    <location>
        <begin position="446"/>
        <end position="648"/>
    </location>
</feature>
<keyword evidence="7" id="KW-0902">Two-component regulatory system</keyword>
<dbReference type="Gene3D" id="3.30.565.10">
    <property type="entry name" value="Histidine kinase-like ATPase, C-terminal domain"/>
    <property type="match status" value="1"/>
</dbReference>
<dbReference type="FunFam" id="3.30.565.10:FF:000016">
    <property type="entry name" value="Chemotaxis protein CheA, putative"/>
    <property type="match status" value="1"/>
</dbReference>
<dbReference type="GO" id="GO:0006935">
    <property type="term" value="P:chemotaxis"/>
    <property type="evidence" value="ECO:0007669"/>
    <property type="project" value="InterPro"/>
</dbReference>
<evidence type="ECO:0000256" key="2">
    <source>
        <dbReference type="ARBA" id="ARBA00012438"/>
    </source>
</evidence>
<dbReference type="Pfam" id="PF02895">
    <property type="entry name" value="H-kinase_dim"/>
    <property type="match status" value="1"/>
</dbReference>
<dbReference type="InterPro" id="IPR051315">
    <property type="entry name" value="Bact_Chemotaxis_CheA"/>
</dbReference>
<dbReference type="EMBL" id="AP018823">
    <property type="protein sequence ID" value="BBF84862.1"/>
    <property type="molecule type" value="Genomic_DNA"/>
</dbReference>
<dbReference type="OrthoDB" id="9146932at2"/>
<accession>A0A3G9GFH2</accession>
<dbReference type="GO" id="GO:0005737">
    <property type="term" value="C:cytoplasm"/>
    <property type="evidence" value="ECO:0007669"/>
    <property type="project" value="InterPro"/>
</dbReference>
<evidence type="ECO:0000313" key="14">
    <source>
        <dbReference type="EMBL" id="BBF84862.1"/>
    </source>
</evidence>
<dbReference type="PRINTS" id="PR00344">
    <property type="entry name" value="BCTRLSENSOR"/>
</dbReference>
<dbReference type="InterPro" id="IPR036641">
    <property type="entry name" value="HPT_dom_sf"/>
</dbReference>
<dbReference type="InterPro" id="IPR036061">
    <property type="entry name" value="CheW-like_dom_sf"/>
</dbReference>
<feature type="modified residue" description="Phosphohistidine" evidence="9">
    <location>
        <position position="45"/>
    </location>
</feature>
<keyword evidence="4 9" id="KW-0597">Phosphoprotein</keyword>
<dbReference type="InterPro" id="IPR003594">
    <property type="entry name" value="HATPase_dom"/>
</dbReference>
<reference evidence="15" key="3">
    <citation type="journal article" date="2017" name="Plant Physiol. Biochem.">
        <title>Differential oxidative and antioxidative response of duckweed Lemna minor toward plant growth promoting/inhibiting bacteria.</title>
        <authorList>
            <person name="Ishizawa H."/>
            <person name="Kuroda M."/>
            <person name="Morikawa M."/>
            <person name="Ike M."/>
        </authorList>
    </citation>
    <scope>NUCLEOTIDE SEQUENCE [LARGE SCALE GENOMIC DNA]</scope>
    <source>
        <strain evidence="15">H3</strain>
    </source>
</reference>